<dbReference type="AlphaFoldDB" id="J3N429"/>
<keyword evidence="4" id="KW-0472">Membrane</keyword>
<evidence type="ECO:0000256" key="1">
    <source>
        <dbReference type="ARBA" id="ARBA00004167"/>
    </source>
</evidence>
<evidence type="ECO:0000256" key="2">
    <source>
        <dbReference type="ARBA" id="ARBA00022692"/>
    </source>
</evidence>
<sequence length="459" mass="50091">MSRAHDGPRSFFPVGNPLRVMFPGGAHLSRKLQALLTSYEDALALSLRKLKPAAASDVLTLSWMRLAVDCLSELHTNIGTLITDLELPVSDWDDKWVDIYLNSSVKLLDICIALSSELSRLDKGQLLLQYVLHLLGSESGMPSQEQLKRAEPSLREWMELVGIRCPRLVGCSTTLQELSGNLCLMKVKNSAKGKVLMRALYGAESVTVFICSVFVAVLSGSPKPLVELHVPEKFGWSQAFNDLHAAISEELTTQLSGRSVAAVKELEEVEACAKRLHVLASTSQLDKDTASLPDAVSHTKEVVMTGSVALEGDCQGSLKLADDTTRECEVAVSETTAEEDSQEAEMKKDAKTMSCEKEVAMVERVTFREHKDSKMKQVNGSSDESALVVPERTSVQESKEELLNCISSMSKSAEGLRLGLDSLSKRVGDFFQIVLTGRDALLCNLRISDATSKVAEVSS</sequence>
<proteinExistence type="inferred from homology"/>
<reference evidence="7" key="1">
    <citation type="journal article" date="2013" name="Nat. Commun.">
        <title>Whole-genome sequencing of Oryza brachyantha reveals mechanisms underlying Oryza genome evolution.</title>
        <authorList>
            <person name="Chen J."/>
            <person name="Huang Q."/>
            <person name="Gao D."/>
            <person name="Wang J."/>
            <person name="Lang Y."/>
            <person name="Liu T."/>
            <person name="Li B."/>
            <person name="Bai Z."/>
            <person name="Luis Goicoechea J."/>
            <person name="Liang C."/>
            <person name="Chen C."/>
            <person name="Zhang W."/>
            <person name="Sun S."/>
            <person name="Liao Y."/>
            <person name="Zhang X."/>
            <person name="Yang L."/>
            <person name="Song C."/>
            <person name="Wang M."/>
            <person name="Shi J."/>
            <person name="Liu G."/>
            <person name="Liu J."/>
            <person name="Zhou H."/>
            <person name="Zhou W."/>
            <person name="Yu Q."/>
            <person name="An N."/>
            <person name="Chen Y."/>
            <person name="Cai Q."/>
            <person name="Wang B."/>
            <person name="Liu B."/>
            <person name="Min J."/>
            <person name="Huang Y."/>
            <person name="Wu H."/>
            <person name="Li Z."/>
            <person name="Zhang Y."/>
            <person name="Yin Y."/>
            <person name="Song W."/>
            <person name="Jiang J."/>
            <person name="Jackson S.A."/>
            <person name="Wing R.A."/>
            <person name="Wang J."/>
            <person name="Chen M."/>
        </authorList>
    </citation>
    <scope>NUCLEOTIDE SEQUENCE [LARGE SCALE GENOMIC DNA]</scope>
    <source>
        <strain evidence="7">cv. IRGC 101232</strain>
    </source>
</reference>
<protein>
    <submittedName>
        <fullName evidence="7">Uncharacterized protein</fullName>
    </submittedName>
</protein>
<dbReference type="Pfam" id="PF05633">
    <property type="entry name" value="ROH1-like"/>
    <property type="match status" value="1"/>
</dbReference>
<dbReference type="eggNOG" id="ENOG502QPVM">
    <property type="taxonomic scope" value="Eukaryota"/>
</dbReference>
<dbReference type="OMA" id="PQKFGWS"/>
<dbReference type="GeneID" id="102701204"/>
<keyword evidence="2" id="KW-0812">Transmembrane</keyword>
<dbReference type="InterPro" id="IPR008511">
    <property type="entry name" value="ROH1-like"/>
</dbReference>
<dbReference type="OrthoDB" id="694709at2759"/>
<evidence type="ECO:0000256" key="3">
    <source>
        <dbReference type="ARBA" id="ARBA00022989"/>
    </source>
</evidence>
<evidence type="ECO:0000256" key="6">
    <source>
        <dbReference type="SAM" id="MobiDB-lite"/>
    </source>
</evidence>
<evidence type="ECO:0000313" key="7">
    <source>
        <dbReference type="EnsemblPlants" id="OB10G22770.1"/>
    </source>
</evidence>
<keyword evidence="8" id="KW-1185">Reference proteome</keyword>
<dbReference type="Proteomes" id="UP000006038">
    <property type="component" value="Chromosome 10"/>
</dbReference>
<gene>
    <name evidence="7" type="primary">LOC102701204</name>
</gene>
<name>J3N429_ORYBR</name>
<feature type="region of interest" description="Disordered" evidence="6">
    <location>
        <begin position="372"/>
        <end position="393"/>
    </location>
</feature>
<organism evidence="7">
    <name type="scientific">Oryza brachyantha</name>
    <name type="common">malo sina</name>
    <dbReference type="NCBI Taxonomy" id="4533"/>
    <lineage>
        <taxon>Eukaryota</taxon>
        <taxon>Viridiplantae</taxon>
        <taxon>Streptophyta</taxon>
        <taxon>Embryophyta</taxon>
        <taxon>Tracheophyta</taxon>
        <taxon>Spermatophyta</taxon>
        <taxon>Magnoliopsida</taxon>
        <taxon>Liliopsida</taxon>
        <taxon>Poales</taxon>
        <taxon>Poaceae</taxon>
        <taxon>BOP clade</taxon>
        <taxon>Oryzoideae</taxon>
        <taxon>Oryzeae</taxon>
        <taxon>Oryzinae</taxon>
        <taxon>Oryza</taxon>
    </lineage>
</organism>
<dbReference type="GO" id="GO:0016020">
    <property type="term" value="C:membrane"/>
    <property type="evidence" value="ECO:0007669"/>
    <property type="project" value="UniProtKB-SubCell"/>
</dbReference>
<dbReference type="RefSeq" id="XP_006661953.1">
    <property type="nucleotide sequence ID" value="XM_006661890.3"/>
</dbReference>
<dbReference type="KEGG" id="obr:102701204"/>
<evidence type="ECO:0000313" key="8">
    <source>
        <dbReference type="Proteomes" id="UP000006038"/>
    </source>
</evidence>
<dbReference type="EnsemblPlants" id="OB10G22770.1">
    <property type="protein sequence ID" value="OB10G22770.1"/>
    <property type="gene ID" value="OB10G22770"/>
</dbReference>
<dbReference type="HOGENOM" id="CLU_034894_0_0_1"/>
<dbReference type="PANTHER" id="PTHR31509">
    <property type="entry name" value="BPS1-LIKE PROTEIN"/>
    <property type="match status" value="1"/>
</dbReference>
<dbReference type="Gramene" id="OB10G22770.1">
    <property type="protein sequence ID" value="OB10G22770.1"/>
    <property type="gene ID" value="OB10G22770"/>
</dbReference>
<dbReference type="STRING" id="4533.J3N429"/>
<comment type="subcellular location">
    <subcellularLocation>
        <location evidence="1">Membrane</location>
        <topology evidence="1">Single-pass membrane protein</topology>
    </subcellularLocation>
</comment>
<keyword evidence="3" id="KW-1133">Transmembrane helix</keyword>
<evidence type="ECO:0000256" key="4">
    <source>
        <dbReference type="ARBA" id="ARBA00023136"/>
    </source>
</evidence>
<accession>J3N429</accession>
<reference evidence="7" key="2">
    <citation type="submission" date="2013-04" db="UniProtKB">
        <authorList>
            <consortium name="EnsemblPlants"/>
        </authorList>
    </citation>
    <scope>IDENTIFICATION</scope>
</reference>
<evidence type="ECO:0000256" key="5">
    <source>
        <dbReference type="ARBA" id="ARBA00035114"/>
    </source>
</evidence>
<comment type="similarity">
    <text evidence="5">Belongs to the ROH1 family.</text>
</comment>